<reference evidence="2 3" key="1">
    <citation type="submission" date="2019-02" db="EMBL/GenBank/DDBJ databases">
        <authorList>
            <person name="Fomenkov A."/>
            <person name="Dubinina G."/>
            <person name="Grabovich M."/>
            <person name="Vincze T."/>
            <person name="Roberts R.J."/>
        </authorList>
    </citation>
    <scope>NUCLEOTIDE SEQUENCE [LARGE SCALE GENOMIC DNA]</scope>
    <source>
        <strain evidence="2 3">P</strain>
    </source>
</reference>
<sequence length="161" mass="18479">MKYSLSEIMDIASGIEKSGYDFYIKAAKKINKFSDFFNFLAKEEIAHDSVFKGLKKEFVSTDELNTVYDPDNIISKYIESLTDSIIFKSDEDLDSLLSSSDSIEDIIDWSIQREHDTILFYVGLKSSLSSESDKIIVEKIISEEMNHVHILMNKKSELLIK</sequence>
<dbReference type="PANTHER" id="PTHR33531:SF7">
    <property type="entry name" value="HYPOTHETICAL MEMBRANE PROTEIN, CONSERVED"/>
    <property type="match status" value="1"/>
</dbReference>
<name>A0A5C1QGH8_9SPIO</name>
<evidence type="ECO:0000313" key="3">
    <source>
        <dbReference type="Proteomes" id="UP000323824"/>
    </source>
</evidence>
<dbReference type="CDD" id="cd01045">
    <property type="entry name" value="Ferritin_like_AB"/>
    <property type="match status" value="1"/>
</dbReference>
<dbReference type="OrthoDB" id="37394at2"/>
<keyword evidence="3" id="KW-1185">Reference proteome</keyword>
<dbReference type="KEGG" id="sper:EW093_16295"/>
<dbReference type="Proteomes" id="UP000323824">
    <property type="component" value="Chromosome"/>
</dbReference>
<dbReference type="InterPro" id="IPR012347">
    <property type="entry name" value="Ferritin-like"/>
</dbReference>
<organism evidence="2 3">
    <name type="scientific">Thiospirochaeta perfilievii</name>
    <dbReference type="NCBI Taxonomy" id="252967"/>
    <lineage>
        <taxon>Bacteria</taxon>
        <taxon>Pseudomonadati</taxon>
        <taxon>Spirochaetota</taxon>
        <taxon>Spirochaetia</taxon>
        <taxon>Spirochaetales</taxon>
        <taxon>Spirochaetaceae</taxon>
        <taxon>Thiospirochaeta</taxon>
    </lineage>
</organism>
<dbReference type="Gene3D" id="1.20.1260.10">
    <property type="match status" value="1"/>
</dbReference>
<dbReference type="PANTHER" id="PTHR33531">
    <property type="entry name" value="RUBRERYTHRIN SUBFAMILY"/>
    <property type="match status" value="1"/>
</dbReference>
<dbReference type="InterPro" id="IPR003251">
    <property type="entry name" value="Rr_diiron-bd_dom"/>
</dbReference>
<protein>
    <recommendedName>
        <fullName evidence="1">Rubrerythrin diiron-binding domain-containing protein</fullName>
    </recommendedName>
</protein>
<accession>A0A5C1QGH8</accession>
<dbReference type="Pfam" id="PF02915">
    <property type="entry name" value="Rubrerythrin"/>
    <property type="match status" value="1"/>
</dbReference>
<proteinExistence type="predicted"/>
<dbReference type="EMBL" id="CP035807">
    <property type="protein sequence ID" value="QEN06180.1"/>
    <property type="molecule type" value="Genomic_DNA"/>
</dbReference>
<reference evidence="2 3" key="2">
    <citation type="submission" date="2019-09" db="EMBL/GenBank/DDBJ databases">
        <title>Complete Genome Sequence and Methylome Analysis of free living Spirochaetas.</title>
        <authorList>
            <person name="Leshcheva N."/>
            <person name="Mikheeva N."/>
        </authorList>
    </citation>
    <scope>NUCLEOTIDE SEQUENCE [LARGE SCALE GENOMIC DNA]</scope>
    <source>
        <strain evidence="2 3">P</strain>
    </source>
</reference>
<dbReference type="AlphaFoldDB" id="A0A5C1QGH8"/>
<dbReference type="SUPFAM" id="SSF47240">
    <property type="entry name" value="Ferritin-like"/>
    <property type="match status" value="1"/>
</dbReference>
<evidence type="ECO:0000313" key="2">
    <source>
        <dbReference type="EMBL" id="QEN06180.1"/>
    </source>
</evidence>
<dbReference type="GO" id="GO:0016491">
    <property type="term" value="F:oxidoreductase activity"/>
    <property type="evidence" value="ECO:0007669"/>
    <property type="project" value="InterPro"/>
</dbReference>
<dbReference type="GO" id="GO:0046872">
    <property type="term" value="F:metal ion binding"/>
    <property type="evidence" value="ECO:0007669"/>
    <property type="project" value="InterPro"/>
</dbReference>
<feature type="domain" description="Rubrerythrin diiron-binding" evidence="1">
    <location>
        <begin position="7"/>
        <end position="152"/>
    </location>
</feature>
<dbReference type="InterPro" id="IPR009078">
    <property type="entry name" value="Ferritin-like_SF"/>
</dbReference>
<dbReference type="RefSeq" id="WP_149569414.1">
    <property type="nucleotide sequence ID" value="NZ_CP035807.1"/>
</dbReference>
<gene>
    <name evidence="2" type="ORF">EW093_16295</name>
</gene>
<evidence type="ECO:0000259" key="1">
    <source>
        <dbReference type="Pfam" id="PF02915"/>
    </source>
</evidence>